<proteinExistence type="predicted"/>
<protein>
    <submittedName>
        <fullName evidence="1">Uncharacterized protein</fullName>
    </submittedName>
</protein>
<accession>A0A938XQN6</accession>
<evidence type="ECO:0000313" key="2">
    <source>
        <dbReference type="Proteomes" id="UP000774000"/>
    </source>
</evidence>
<gene>
    <name evidence="1" type="ORF">JOC47_003003</name>
</gene>
<dbReference type="RefSeq" id="WP_204703150.1">
    <property type="nucleotide sequence ID" value="NZ_JAFBDQ010000028.1"/>
</dbReference>
<comment type="caution">
    <text evidence="1">The sequence shown here is derived from an EMBL/GenBank/DDBJ whole genome shotgun (WGS) entry which is preliminary data.</text>
</comment>
<dbReference type="Gene3D" id="3.10.420.10">
    <property type="entry name" value="SecB-like"/>
    <property type="match status" value="1"/>
</dbReference>
<evidence type="ECO:0000313" key="1">
    <source>
        <dbReference type="EMBL" id="MBM7558133.1"/>
    </source>
</evidence>
<dbReference type="EMBL" id="JAFBDQ010000028">
    <property type="protein sequence ID" value="MBM7558133.1"/>
    <property type="molecule type" value="Genomic_DNA"/>
</dbReference>
<dbReference type="InterPro" id="IPR035958">
    <property type="entry name" value="SecB-like_sf"/>
</dbReference>
<name>A0A938XQN6_9FIRM</name>
<sequence length="142" mass="16538">MVGDGEIQLVDIFLEELNLDKFEATGSKKKFLKNNKKSMEEENQVIELSGQIMYSPEDEEAFKYIFGMEFKMEGEFKISLVYETYFILKNNNSLEINDNMLAERFNYHIWPYVTEQINNITSKMDLDGGIIIPSYGMISNES</sequence>
<organism evidence="1 2">
    <name type="scientific">Halanaerobacter jeridensis</name>
    <dbReference type="NCBI Taxonomy" id="706427"/>
    <lineage>
        <taxon>Bacteria</taxon>
        <taxon>Bacillati</taxon>
        <taxon>Bacillota</taxon>
        <taxon>Clostridia</taxon>
        <taxon>Halanaerobiales</taxon>
        <taxon>Halobacteroidaceae</taxon>
        <taxon>Halanaerobacter</taxon>
    </lineage>
</organism>
<keyword evidence="2" id="KW-1185">Reference proteome</keyword>
<dbReference type="Proteomes" id="UP000774000">
    <property type="component" value="Unassembled WGS sequence"/>
</dbReference>
<dbReference type="AlphaFoldDB" id="A0A938XQN6"/>
<reference evidence="1" key="1">
    <citation type="submission" date="2021-01" db="EMBL/GenBank/DDBJ databases">
        <title>Genomic Encyclopedia of Type Strains, Phase IV (KMG-IV): sequencing the most valuable type-strain genomes for metagenomic binning, comparative biology and taxonomic classification.</title>
        <authorList>
            <person name="Goeker M."/>
        </authorList>
    </citation>
    <scope>NUCLEOTIDE SEQUENCE</scope>
    <source>
        <strain evidence="1">DSM 23230</strain>
    </source>
</reference>